<sequence length="126" mass="13135">MTMLPAVAASASTSLLPSVLPVPVAPRRRALYLVGEAERSAPKPAAAAGRTMISINGRWTALRGRTVSYAQLLRIAYPDREGQSPGSATVSYRHAHDTALTGLLTPGDVVPLADGLLVNVNATFAS</sequence>
<keyword evidence="2" id="KW-1185">Reference proteome</keyword>
<gene>
    <name evidence="1" type="ORF">ACFSC3_18540</name>
</gene>
<protein>
    <submittedName>
        <fullName evidence="1">Multiubiquitin domain-containing protein</fullName>
    </submittedName>
</protein>
<organism evidence="1 2">
    <name type="scientific">Sphingomonas floccifaciens</name>
    <dbReference type="NCBI Taxonomy" id="1844115"/>
    <lineage>
        <taxon>Bacteria</taxon>
        <taxon>Pseudomonadati</taxon>
        <taxon>Pseudomonadota</taxon>
        <taxon>Alphaproteobacteria</taxon>
        <taxon>Sphingomonadales</taxon>
        <taxon>Sphingomonadaceae</taxon>
        <taxon>Sphingomonas</taxon>
    </lineage>
</organism>
<comment type="caution">
    <text evidence="1">The sequence shown here is derived from an EMBL/GenBank/DDBJ whole genome shotgun (WGS) entry which is preliminary data.</text>
</comment>
<evidence type="ECO:0000313" key="2">
    <source>
        <dbReference type="Proteomes" id="UP001597283"/>
    </source>
</evidence>
<dbReference type="Proteomes" id="UP001597283">
    <property type="component" value="Unassembled WGS sequence"/>
</dbReference>
<proteinExistence type="predicted"/>
<dbReference type="RefSeq" id="WP_066487291.1">
    <property type="nucleotide sequence ID" value="NZ_JBHUFC010000023.1"/>
</dbReference>
<name>A0ABW4NHE4_9SPHN</name>
<evidence type="ECO:0000313" key="1">
    <source>
        <dbReference type="EMBL" id="MFD1789556.1"/>
    </source>
</evidence>
<accession>A0ABW4NHE4</accession>
<reference evidence="2" key="1">
    <citation type="journal article" date="2019" name="Int. J. Syst. Evol. Microbiol.">
        <title>The Global Catalogue of Microorganisms (GCM) 10K type strain sequencing project: providing services to taxonomists for standard genome sequencing and annotation.</title>
        <authorList>
            <consortium name="The Broad Institute Genomics Platform"/>
            <consortium name="The Broad Institute Genome Sequencing Center for Infectious Disease"/>
            <person name="Wu L."/>
            <person name="Ma J."/>
        </authorList>
    </citation>
    <scope>NUCLEOTIDE SEQUENCE [LARGE SCALE GENOMIC DNA]</scope>
    <source>
        <strain evidence="2">Q85</strain>
    </source>
</reference>
<dbReference type="EMBL" id="JBHUFC010000023">
    <property type="protein sequence ID" value="MFD1789556.1"/>
    <property type="molecule type" value="Genomic_DNA"/>
</dbReference>